<feature type="region of interest" description="Disordered" evidence="1">
    <location>
        <begin position="57"/>
        <end position="111"/>
    </location>
</feature>
<proteinExistence type="predicted"/>
<protein>
    <submittedName>
        <fullName evidence="2">(northern house mosquito) hypothetical protein</fullName>
    </submittedName>
</protein>
<sequence>MSAGGWFDRGRVRPGWVALRRPDCRVWAQVPGRARSAEVLYRGRRCDRVRAAEELCHDRGGVEGGRRDHRHRHGSDREEQPEQAVPVPPARRAAAQVAGRGPRRQAHERGH</sequence>
<dbReference type="EMBL" id="HBUE01033562">
    <property type="protein sequence ID" value="CAG6457872.1"/>
    <property type="molecule type" value="Transcribed_RNA"/>
</dbReference>
<feature type="compositionally biased region" description="Basic and acidic residues" evidence="1">
    <location>
        <begin position="57"/>
        <end position="66"/>
    </location>
</feature>
<feature type="compositionally biased region" description="Low complexity" evidence="1">
    <location>
        <begin position="82"/>
        <end position="100"/>
    </location>
</feature>
<accession>A0A8D8F3F5</accession>
<evidence type="ECO:0000313" key="2">
    <source>
        <dbReference type="EMBL" id="CAG6457872.1"/>
    </source>
</evidence>
<reference evidence="2" key="1">
    <citation type="submission" date="2021-05" db="EMBL/GenBank/DDBJ databases">
        <authorList>
            <person name="Alioto T."/>
            <person name="Alioto T."/>
            <person name="Gomez Garrido J."/>
        </authorList>
    </citation>
    <scope>NUCLEOTIDE SEQUENCE</scope>
</reference>
<evidence type="ECO:0000256" key="1">
    <source>
        <dbReference type="SAM" id="MobiDB-lite"/>
    </source>
</evidence>
<name>A0A8D8F3F5_CULPI</name>
<organism evidence="2">
    <name type="scientific">Culex pipiens</name>
    <name type="common">House mosquito</name>
    <dbReference type="NCBI Taxonomy" id="7175"/>
    <lineage>
        <taxon>Eukaryota</taxon>
        <taxon>Metazoa</taxon>
        <taxon>Ecdysozoa</taxon>
        <taxon>Arthropoda</taxon>
        <taxon>Hexapoda</taxon>
        <taxon>Insecta</taxon>
        <taxon>Pterygota</taxon>
        <taxon>Neoptera</taxon>
        <taxon>Endopterygota</taxon>
        <taxon>Diptera</taxon>
        <taxon>Nematocera</taxon>
        <taxon>Culicoidea</taxon>
        <taxon>Culicidae</taxon>
        <taxon>Culicinae</taxon>
        <taxon>Culicini</taxon>
        <taxon>Culex</taxon>
        <taxon>Culex</taxon>
    </lineage>
</organism>
<dbReference type="AlphaFoldDB" id="A0A8D8F3F5"/>